<dbReference type="InterPro" id="IPR033129">
    <property type="entry name" value="PEPCASE_His_AS"/>
</dbReference>
<comment type="cofactor">
    <cofactor evidence="1 10">
        <name>Mg(2+)</name>
        <dbReference type="ChEBI" id="CHEBI:18420"/>
    </cofactor>
</comment>
<protein>
    <recommendedName>
        <fullName evidence="5 10">Phosphoenolpyruvate carboxylase</fullName>
        <shortName evidence="10">PEPC</shortName>
        <shortName evidence="10">PEPCase</shortName>
        <ecNumber evidence="4 10">4.1.1.31</ecNumber>
    </recommendedName>
</protein>
<dbReference type="Pfam" id="PF00311">
    <property type="entry name" value="PEPcase"/>
    <property type="match status" value="2"/>
</dbReference>
<dbReference type="GO" id="GO:0008964">
    <property type="term" value="F:phosphoenolpyruvate carboxylase activity"/>
    <property type="evidence" value="ECO:0007669"/>
    <property type="project" value="UniProtKB-UniRule"/>
</dbReference>
<dbReference type="InterPro" id="IPR022805">
    <property type="entry name" value="PEP_COase_bac/pln-type"/>
</dbReference>
<dbReference type="SUPFAM" id="SSF51621">
    <property type="entry name" value="Phosphoenolpyruvate/pyruvate domain"/>
    <property type="match status" value="1"/>
</dbReference>
<dbReference type="PROSITE" id="PS00393">
    <property type="entry name" value="PEPCASE_2"/>
    <property type="match status" value="1"/>
</dbReference>
<dbReference type="GO" id="GO:0006107">
    <property type="term" value="P:oxaloacetate metabolic process"/>
    <property type="evidence" value="ECO:0007669"/>
    <property type="project" value="UniProtKB-UniRule"/>
</dbReference>
<dbReference type="InterPro" id="IPR015813">
    <property type="entry name" value="Pyrv/PenolPyrv_kinase-like_dom"/>
</dbReference>
<evidence type="ECO:0000313" key="13">
    <source>
        <dbReference type="EMBL" id="CAA9539464.1"/>
    </source>
</evidence>
<keyword evidence="8 10" id="KW-0120">Carbon dioxide fixation</keyword>
<comment type="catalytic activity">
    <reaction evidence="9 10">
        <text>oxaloacetate + phosphate = phosphoenolpyruvate + hydrogencarbonate</text>
        <dbReference type="Rhea" id="RHEA:28370"/>
        <dbReference type="ChEBI" id="CHEBI:16452"/>
        <dbReference type="ChEBI" id="CHEBI:17544"/>
        <dbReference type="ChEBI" id="CHEBI:43474"/>
        <dbReference type="ChEBI" id="CHEBI:58702"/>
        <dbReference type="EC" id="4.1.1.31"/>
    </reaction>
</comment>
<evidence type="ECO:0000256" key="6">
    <source>
        <dbReference type="ARBA" id="ARBA00022842"/>
    </source>
</evidence>
<comment type="subunit">
    <text evidence="10">Homotetramer.</text>
</comment>
<dbReference type="GO" id="GO:0006099">
    <property type="term" value="P:tricarboxylic acid cycle"/>
    <property type="evidence" value="ECO:0007669"/>
    <property type="project" value="InterPro"/>
</dbReference>
<evidence type="ECO:0000256" key="9">
    <source>
        <dbReference type="ARBA" id="ARBA00048995"/>
    </source>
</evidence>
<feature type="active site" evidence="10 12">
    <location>
        <position position="516"/>
    </location>
</feature>
<keyword evidence="6 10" id="KW-0460">Magnesium</keyword>
<dbReference type="EMBL" id="CADCWC010000258">
    <property type="protein sequence ID" value="CAA9539464.1"/>
    <property type="molecule type" value="Genomic_DNA"/>
</dbReference>
<comment type="similarity">
    <text evidence="3 10">Belongs to the PEPCase type 1 family.</text>
</comment>
<name>A0A6J4U6H4_9ACTN</name>
<organism evidence="13">
    <name type="scientific">uncultured Thermoleophilia bacterium</name>
    <dbReference type="NCBI Taxonomy" id="1497501"/>
    <lineage>
        <taxon>Bacteria</taxon>
        <taxon>Bacillati</taxon>
        <taxon>Actinomycetota</taxon>
        <taxon>Thermoleophilia</taxon>
        <taxon>environmental samples</taxon>
    </lineage>
</organism>
<dbReference type="Gene3D" id="1.20.1440.90">
    <property type="entry name" value="Phosphoenolpyruvate/pyruvate domain"/>
    <property type="match status" value="1"/>
</dbReference>
<dbReference type="InterPro" id="IPR018129">
    <property type="entry name" value="PEP_COase_Lys_AS"/>
</dbReference>
<dbReference type="EC" id="4.1.1.31" evidence="4 10"/>
<evidence type="ECO:0000256" key="10">
    <source>
        <dbReference type="HAMAP-Rule" id="MF_00595"/>
    </source>
</evidence>
<dbReference type="AlphaFoldDB" id="A0A6J4U6H4"/>
<evidence type="ECO:0000256" key="3">
    <source>
        <dbReference type="ARBA" id="ARBA00008346"/>
    </source>
</evidence>
<evidence type="ECO:0000256" key="8">
    <source>
        <dbReference type="ARBA" id="ARBA00023300"/>
    </source>
</evidence>
<evidence type="ECO:0000256" key="5">
    <source>
        <dbReference type="ARBA" id="ARBA00022419"/>
    </source>
</evidence>
<feature type="active site" evidence="10 11">
    <location>
        <position position="150"/>
    </location>
</feature>
<evidence type="ECO:0000256" key="12">
    <source>
        <dbReference type="PROSITE-ProRule" id="PRU10112"/>
    </source>
</evidence>
<dbReference type="HAMAP" id="MF_00595">
    <property type="entry name" value="PEPcase_type1"/>
    <property type="match status" value="1"/>
</dbReference>
<proteinExistence type="inferred from homology"/>
<keyword evidence="7 10" id="KW-0456">Lyase</keyword>
<reference evidence="13" key="1">
    <citation type="submission" date="2020-02" db="EMBL/GenBank/DDBJ databases">
        <authorList>
            <person name="Meier V. D."/>
        </authorList>
    </citation>
    <scope>NUCLEOTIDE SEQUENCE</scope>
    <source>
        <strain evidence="13">AVDCRST_MAG79</strain>
    </source>
</reference>
<accession>A0A6J4U6H4</accession>
<gene>
    <name evidence="10" type="primary">ppc</name>
    <name evidence="13" type="ORF">AVDCRST_MAG79-1722</name>
</gene>
<dbReference type="InterPro" id="IPR021135">
    <property type="entry name" value="PEP_COase"/>
</dbReference>
<comment type="function">
    <text evidence="2 10">Forms oxaloacetate, a four-carbon dicarboxylic acid source for the tricarboxylic acid cycle.</text>
</comment>
<evidence type="ECO:0000256" key="4">
    <source>
        <dbReference type="ARBA" id="ARBA00012305"/>
    </source>
</evidence>
<dbReference type="PRINTS" id="PR00150">
    <property type="entry name" value="PEPCARBXLASE"/>
</dbReference>
<keyword evidence="13" id="KW-0670">Pyruvate</keyword>
<dbReference type="GO" id="GO:0005829">
    <property type="term" value="C:cytosol"/>
    <property type="evidence" value="ECO:0007669"/>
    <property type="project" value="TreeGrafter"/>
</dbReference>
<dbReference type="PANTHER" id="PTHR30523">
    <property type="entry name" value="PHOSPHOENOLPYRUVATE CARBOXYLASE"/>
    <property type="match status" value="1"/>
</dbReference>
<evidence type="ECO:0000256" key="11">
    <source>
        <dbReference type="PROSITE-ProRule" id="PRU10111"/>
    </source>
</evidence>
<dbReference type="PROSITE" id="PS00781">
    <property type="entry name" value="PEPCASE_1"/>
    <property type="match status" value="1"/>
</dbReference>
<sequence length="858" mass="93362">MSATVEGSATAATSPLRRDVRLLGEMLGRVLVEQSGPELLEDVERVRGLSREARATGAAEARGALAEAVRELPDSRRGEVLRAFSLYFALANLAEQHHRLRRRRAYEHEERTPRESLAEAFGRLEAARVPQAALVAAARHVSLELVLTAHPTEATRRTILAAQTLLSGLLTRLDDPSLTPSERRDIDLGLAEEVTALWQTDEIRALKPRVLDEIRNGLFFFEHSLFDAAGALLGAYRERIPGAPIPLRFGSWIGGDQDGNPNAGPETIVEALERARYLALARYRREVADLTWALGMSSRLVGVTAELAASIEADAAELADVPDGLGAAQSDEPYRRKLRFVLRRLEHELERAGRPGYTHAGQLQADLDLVDQSLRANRGGRIADGRLASLRRRVELFGFHVAKLDVRIHARQALEPDERLEHTLSTVTAMRERHGPAALDTLIVSGTTGTQEIVAAQALALAAGSDLSVVPLFETIPDLQAAPGTVEALLDDPRYGAGVERRGRLEVMVGYSDSGKDGGYLTAQWEIYRCQEALAAVAARRGVELTIFHGRGGSAGGGGGPTHAAILAQPPGSPPGRLKVTEQGETISFKYGLPGLAHQNLEAALSATLLAAFPAVTRSAPPAGAAETLAALSATAEATYRALVWDEPRFVPFFRSFTPVDELGLVQIGSRPQRRPGGEDDAAYLVGLRAIPWVFGWTQNRCLLPAWYGCGTALGDLAATDDGRASLRGLYRDWPFFRSLIDNLEMTLAKSSLEIAEGYLDLVPEHLRFLWGPVRDEHARAVDAVLETVEGSELVGRHPVLQRSIQLRNPYVDPMNAIQIELLRAYRDPAVRDAERERLRLLVARSITGIAAALRNTG</sequence>
<evidence type="ECO:0000256" key="1">
    <source>
        <dbReference type="ARBA" id="ARBA00001946"/>
    </source>
</evidence>
<dbReference type="GO" id="GO:0000287">
    <property type="term" value="F:magnesium ion binding"/>
    <property type="evidence" value="ECO:0007669"/>
    <property type="project" value="UniProtKB-UniRule"/>
</dbReference>
<dbReference type="GO" id="GO:0015977">
    <property type="term" value="P:carbon fixation"/>
    <property type="evidence" value="ECO:0007669"/>
    <property type="project" value="UniProtKB-UniRule"/>
</dbReference>
<evidence type="ECO:0000256" key="2">
    <source>
        <dbReference type="ARBA" id="ARBA00003670"/>
    </source>
</evidence>
<evidence type="ECO:0000256" key="7">
    <source>
        <dbReference type="ARBA" id="ARBA00023239"/>
    </source>
</evidence>
<dbReference type="PANTHER" id="PTHR30523:SF6">
    <property type="entry name" value="PHOSPHOENOLPYRUVATE CARBOXYLASE"/>
    <property type="match status" value="1"/>
</dbReference>